<sequence>MTVSIGIPYVAYYLPEQIVDVRTWAQRTGQSGGTIARLERAGVRHFRDAGERTAFSLAASAVESLLSTAALAPDTVDSLVYVHTLQGSIAPPPQSLPRLLCERFGFAHADAFSFAQQHCASSIGALRIIRAMFIARPAVRRVLLVGADVMPLAAERLMEAAGLLSDGACAVLVERDAQINRLVALASHASGNGWRGMLAGEEQRFAAQYFFTARRLILQVTDQAHVPHVKIQRILPPHLDLPAWRRIVTSLDLPPTCLFARNFARIAHVTVSDPFINLADCNDLMPGEPFLLCARGVGGFSATALLVR</sequence>
<dbReference type="OrthoDB" id="8985188at2"/>
<proteinExistence type="predicted"/>
<gene>
    <name evidence="2" type="ORF">C0Z18_22005</name>
</gene>
<dbReference type="Gene3D" id="3.40.47.10">
    <property type="match status" value="2"/>
</dbReference>
<reference evidence="2 3" key="1">
    <citation type="submission" date="2018-01" db="EMBL/GenBank/DDBJ databases">
        <title>Whole genome analyses suggest that Burkholderia sensu lato contains two further novel genera in the rhizoxinica-symbiotica group Mycetohabitans gen. nov., and Trinickia gen. nov.: implications for the evolution of diazotrophy and nodulation in the Burkholderiaceae.</title>
        <authorList>
            <person name="Estrada-de los Santos P."/>
            <person name="Palmer M."/>
            <person name="Chavez-Ramirez B."/>
            <person name="Beukes C."/>
            <person name="Steenkamp E.T."/>
            <person name="Hirsch A.M."/>
            <person name="Manyaka P."/>
            <person name="Maluk M."/>
            <person name="Lafos M."/>
            <person name="Crook M."/>
            <person name="Gross E."/>
            <person name="Simon M.F."/>
            <person name="Bueno dos Reis Junior F."/>
            <person name="Poole P.S."/>
            <person name="Venter S.N."/>
            <person name="James E.K."/>
        </authorList>
    </citation>
    <scope>NUCLEOTIDE SEQUENCE [LARGE SCALE GENOMIC DNA]</scope>
    <source>
        <strain evidence="2 3">GIMN1.004</strain>
    </source>
</reference>
<dbReference type="InterPro" id="IPR016039">
    <property type="entry name" value="Thiolase-like"/>
</dbReference>
<feature type="domain" description="Beta-ketoacyl-[acyl-carrier-protein] synthase III N-terminal" evidence="1">
    <location>
        <begin position="116"/>
        <end position="189"/>
    </location>
</feature>
<dbReference type="RefSeq" id="WP_102647566.1">
    <property type="nucleotide sequence ID" value="NZ_PNYA01000022.1"/>
</dbReference>
<dbReference type="GO" id="GO:0044550">
    <property type="term" value="P:secondary metabolite biosynthetic process"/>
    <property type="evidence" value="ECO:0007669"/>
    <property type="project" value="TreeGrafter"/>
</dbReference>
<accession>A0A2N7VI41</accession>
<dbReference type="PANTHER" id="PTHR34069">
    <property type="entry name" value="3-OXOACYL-[ACYL-CARRIER-PROTEIN] SYNTHASE 3"/>
    <property type="match status" value="1"/>
</dbReference>
<keyword evidence="3" id="KW-1185">Reference proteome</keyword>
<organism evidence="2 3">
    <name type="scientific">Trinickia dabaoshanensis</name>
    <dbReference type="NCBI Taxonomy" id="564714"/>
    <lineage>
        <taxon>Bacteria</taxon>
        <taxon>Pseudomonadati</taxon>
        <taxon>Pseudomonadota</taxon>
        <taxon>Betaproteobacteria</taxon>
        <taxon>Burkholderiales</taxon>
        <taxon>Burkholderiaceae</taxon>
        <taxon>Trinickia</taxon>
    </lineage>
</organism>
<dbReference type="GO" id="GO:0006633">
    <property type="term" value="P:fatty acid biosynthetic process"/>
    <property type="evidence" value="ECO:0007669"/>
    <property type="project" value="InterPro"/>
</dbReference>
<dbReference type="PANTHER" id="PTHR34069:SF2">
    <property type="entry name" value="BETA-KETOACYL-[ACYL-CARRIER-PROTEIN] SYNTHASE III"/>
    <property type="match status" value="1"/>
</dbReference>
<protein>
    <submittedName>
        <fullName evidence="2">3-oxoacyl-ACP synthase</fullName>
    </submittedName>
</protein>
<dbReference type="AlphaFoldDB" id="A0A2N7VI41"/>
<dbReference type="EMBL" id="PNYA01000022">
    <property type="protein sequence ID" value="PMS16825.1"/>
    <property type="molecule type" value="Genomic_DNA"/>
</dbReference>
<dbReference type="GO" id="GO:0004315">
    <property type="term" value="F:3-oxoacyl-[acyl-carrier-protein] synthase activity"/>
    <property type="evidence" value="ECO:0007669"/>
    <property type="project" value="InterPro"/>
</dbReference>
<evidence type="ECO:0000313" key="2">
    <source>
        <dbReference type="EMBL" id="PMS16825.1"/>
    </source>
</evidence>
<dbReference type="Pfam" id="PF08545">
    <property type="entry name" value="ACP_syn_III"/>
    <property type="match status" value="1"/>
</dbReference>
<dbReference type="SUPFAM" id="SSF53901">
    <property type="entry name" value="Thiolase-like"/>
    <property type="match status" value="2"/>
</dbReference>
<evidence type="ECO:0000259" key="1">
    <source>
        <dbReference type="Pfam" id="PF08545"/>
    </source>
</evidence>
<evidence type="ECO:0000313" key="3">
    <source>
        <dbReference type="Proteomes" id="UP000235616"/>
    </source>
</evidence>
<dbReference type="InterPro" id="IPR013751">
    <property type="entry name" value="ACP_syn_III_N"/>
</dbReference>
<name>A0A2N7VI41_9BURK</name>
<comment type="caution">
    <text evidence="2">The sequence shown here is derived from an EMBL/GenBank/DDBJ whole genome shotgun (WGS) entry which is preliminary data.</text>
</comment>
<dbReference type="Proteomes" id="UP000235616">
    <property type="component" value="Unassembled WGS sequence"/>
</dbReference>